<dbReference type="STRING" id="990712.SAMN05216257_102482"/>
<dbReference type="InterPro" id="IPR006121">
    <property type="entry name" value="HMA_dom"/>
</dbReference>
<dbReference type="AlphaFoldDB" id="A0A1G9BBF8"/>
<evidence type="ECO:0000313" key="3">
    <source>
        <dbReference type="EMBL" id="SDK36803.1"/>
    </source>
</evidence>
<name>A0A1G9BBF8_9RHOB</name>
<dbReference type="PROSITE" id="PS01047">
    <property type="entry name" value="HMA_1"/>
    <property type="match status" value="1"/>
</dbReference>
<dbReference type="InterPro" id="IPR017969">
    <property type="entry name" value="Heavy-metal-associated_CS"/>
</dbReference>
<keyword evidence="1" id="KW-0479">Metal-binding</keyword>
<dbReference type="RefSeq" id="WP_092499213.1">
    <property type="nucleotide sequence ID" value="NZ_FNFV01000002.1"/>
</dbReference>
<dbReference type="Pfam" id="PF00403">
    <property type="entry name" value="HMA"/>
    <property type="match status" value="1"/>
</dbReference>
<evidence type="ECO:0000313" key="4">
    <source>
        <dbReference type="Proteomes" id="UP000199328"/>
    </source>
</evidence>
<keyword evidence="4" id="KW-1185">Reference proteome</keyword>
<sequence length="65" mass="6848">MKFSIPDMTCGHCKAAVEKAVASVDPAARVTVDLDSHTAEVESADPVEAFVEALRQAGYEARPSA</sequence>
<organism evidence="3 4">
    <name type="scientific">Meinhardsimonia xiamenensis</name>
    <dbReference type="NCBI Taxonomy" id="990712"/>
    <lineage>
        <taxon>Bacteria</taxon>
        <taxon>Pseudomonadati</taxon>
        <taxon>Pseudomonadota</taxon>
        <taxon>Alphaproteobacteria</taxon>
        <taxon>Rhodobacterales</taxon>
        <taxon>Paracoccaceae</taxon>
        <taxon>Meinhardsimonia</taxon>
    </lineage>
</organism>
<dbReference type="Proteomes" id="UP000199328">
    <property type="component" value="Unassembled WGS sequence"/>
</dbReference>
<dbReference type="SUPFAM" id="SSF55008">
    <property type="entry name" value="HMA, heavy metal-associated domain"/>
    <property type="match status" value="1"/>
</dbReference>
<dbReference type="InterPro" id="IPR036163">
    <property type="entry name" value="HMA_dom_sf"/>
</dbReference>
<dbReference type="EMBL" id="FNFV01000002">
    <property type="protein sequence ID" value="SDK36803.1"/>
    <property type="molecule type" value="Genomic_DNA"/>
</dbReference>
<dbReference type="CDD" id="cd00371">
    <property type="entry name" value="HMA"/>
    <property type="match status" value="1"/>
</dbReference>
<evidence type="ECO:0000259" key="2">
    <source>
        <dbReference type="PROSITE" id="PS50846"/>
    </source>
</evidence>
<accession>A0A1G9BBF8</accession>
<dbReference type="Gene3D" id="3.30.70.100">
    <property type="match status" value="1"/>
</dbReference>
<reference evidence="4" key="1">
    <citation type="submission" date="2016-10" db="EMBL/GenBank/DDBJ databases">
        <authorList>
            <person name="Varghese N."/>
            <person name="Submissions S."/>
        </authorList>
    </citation>
    <scope>NUCLEOTIDE SEQUENCE [LARGE SCALE GENOMIC DNA]</scope>
    <source>
        <strain evidence="4">CGMCC 1.10789</strain>
    </source>
</reference>
<gene>
    <name evidence="3" type="ORF">SAMN05216257_102482</name>
</gene>
<dbReference type="GO" id="GO:0046872">
    <property type="term" value="F:metal ion binding"/>
    <property type="evidence" value="ECO:0007669"/>
    <property type="project" value="UniProtKB-KW"/>
</dbReference>
<proteinExistence type="predicted"/>
<protein>
    <submittedName>
        <fullName evidence="3">Copper chaperone</fullName>
    </submittedName>
</protein>
<evidence type="ECO:0000256" key="1">
    <source>
        <dbReference type="ARBA" id="ARBA00022723"/>
    </source>
</evidence>
<dbReference type="PROSITE" id="PS50846">
    <property type="entry name" value="HMA_2"/>
    <property type="match status" value="1"/>
</dbReference>
<feature type="domain" description="HMA" evidence="2">
    <location>
        <begin position="1"/>
        <end position="62"/>
    </location>
</feature>
<dbReference type="OrthoDB" id="9801832at2"/>